<keyword evidence="5 6" id="KW-0472">Membrane</keyword>
<proteinExistence type="predicted"/>
<reference evidence="7 8" key="1">
    <citation type="submission" date="2021-12" db="EMBL/GenBank/DDBJ databases">
        <title>Genome sequencing of bacteria with rrn-lacking chromosome and rrn-plasmid.</title>
        <authorList>
            <person name="Anda M."/>
            <person name="Iwasaki W."/>
        </authorList>
    </citation>
    <scope>NUCLEOTIDE SEQUENCE [LARGE SCALE GENOMIC DNA]</scope>
    <source>
        <strain evidence="7 8">NBRC 101262</strain>
    </source>
</reference>
<comment type="subcellular location">
    <subcellularLocation>
        <location evidence="1">Cell membrane</location>
    </subcellularLocation>
</comment>
<dbReference type="RefSeq" id="WP_338397061.1">
    <property type="nucleotide sequence ID" value="NZ_AP025292.1"/>
</dbReference>
<feature type="transmembrane region" description="Helical" evidence="6">
    <location>
        <begin position="12"/>
        <end position="34"/>
    </location>
</feature>
<evidence type="ECO:0000313" key="8">
    <source>
        <dbReference type="Proteomes" id="UP001354989"/>
    </source>
</evidence>
<dbReference type="EMBL" id="AP025292">
    <property type="protein sequence ID" value="BDC99885.1"/>
    <property type="molecule type" value="Genomic_DNA"/>
</dbReference>
<keyword evidence="4 6" id="KW-1133">Transmembrane helix</keyword>
<evidence type="ECO:0000256" key="2">
    <source>
        <dbReference type="ARBA" id="ARBA00022475"/>
    </source>
</evidence>
<keyword evidence="8" id="KW-1185">Reference proteome</keyword>
<sequence length="89" mass="9752">MNENFQEGLMLMAVGMLTVFVILFLIVALGNLLIRLVNHFAPADEKQISKKTTKEPPIRDIPAAQLAAIVATVQTVTHGQGQVREIQKA</sequence>
<evidence type="ECO:0000256" key="5">
    <source>
        <dbReference type="ARBA" id="ARBA00023136"/>
    </source>
</evidence>
<evidence type="ECO:0000256" key="4">
    <source>
        <dbReference type="ARBA" id="ARBA00022989"/>
    </source>
</evidence>
<dbReference type="Proteomes" id="UP001354989">
    <property type="component" value="Chromosome"/>
</dbReference>
<organism evidence="7 8">
    <name type="scientific">Persicobacter psychrovividus</name>
    <dbReference type="NCBI Taxonomy" id="387638"/>
    <lineage>
        <taxon>Bacteria</taxon>
        <taxon>Pseudomonadati</taxon>
        <taxon>Bacteroidota</taxon>
        <taxon>Cytophagia</taxon>
        <taxon>Cytophagales</taxon>
        <taxon>Persicobacteraceae</taxon>
        <taxon>Persicobacter</taxon>
    </lineage>
</organism>
<name>A0ABN6LA48_9BACT</name>
<evidence type="ECO:0000256" key="3">
    <source>
        <dbReference type="ARBA" id="ARBA00022692"/>
    </source>
</evidence>
<evidence type="ECO:0008006" key="9">
    <source>
        <dbReference type="Google" id="ProtNLM"/>
    </source>
</evidence>
<gene>
    <name evidence="7" type="ORF">PEPS_21660</name>
</gene>
<keyword evidence="3 6" id="KW-0812">Transmembrane</keyword>
<protein>
    <recommendedName>
        <fullName evidence="9">Oxaloacetate decarboxylase gamma chain</fullName>
    </recommendedName>
</protein>
<evidence type="ECO:0000313" key="7">
    <source>
        <dbReference type="EMBL" id="BDC99885.1"/>
    </source>
</evidence>
<keyword evidence="2" id="KW-1003">Cell membrane</keyword>
<evidence type="ECO:0000256" key="1">
    <source>
        <dbReference type="ARBA" id="ARBA00004236"/>
    </source>
</evidence>
<dbReference type="InterPro" id="IPR005899">
    <property type="entry name" value="Na_pump_deCOase"/>
</dbReference>
<dbReference type="Pfam" id="PF04277">
    <property type="entry name" value="OAD_gamma"/>
    <property type="match status" value="1"/>
</dbReference>
<accession>A0ABN6LA48</accession>
<evidence type="ECO:0000256" key="6">
    <source>
        <dbReference type="SAM" id="Phobius"/>
    </source>
</evidence>